<organism evidence="1">
    <name type="scientific">Bracon brevicornis</name>
    <dbReference type="NCBI Taxonomy" id="1563983"/>
    <lineage>
        <taxon>Eukaryota</taxon>
        <taxon>Metazoa</taxon>
        <taxon>Ecdysozoa</taxon>
        <taxon>Arthropoda</taxon>
        <taxon>Hexapoda</taxon>
        <taxon>Insecta</taxon>
        <taxon>Pterygota</taxon>
        <taxon>Neoptera</taxon>
        <taxon>Endopterygota</taxon>
        <taxon>Hymenoptera</taxon>
        <taxon>Apocrita</taxon>
        <taxon>Ichneumonoidea</taxon>
        <taxon>Braconidae</taxon>
        <taxon>Braconinae</taxon>
        <taxon>Bracon</taxon>
    </lineage>
</organism>
<sequence length="100" mass="11417">MDTSILYGGVPVYHSIYSLLEFKDGTYDLPDWSNLAQNLGDLVFKKKVKRNERECLSWSTEHPSPVTLKVTLDIQLAGVTLQRSIPLLFLDVFFRASQQL</sequence>
<evidence type="ECO:0000313" key="1">
    <source>
        <dbReference type="EMBL" id="CAD1548692.1"/>
    </source>
</evidence>
<protein>
    <submittedName>
        <fullName evidence="1">Uncharacterized protein</fullName>
    </submittedName>
</protein>
<accession>A0A6V7JB12</accession>
<proteinExistence type="predicted"/>
<reference evidence="1" key="1">
    <citation type="submission" date="2020-07" db="EMBL/GenBank/DDBJ databases">
        <authorList>
            <person name="Ferguson B K."/>
        </authorList>
    </citation>
    <scope>NUCLEOTIDE SEQUENCE</scope>
    <source>
        <strain evidence="1">L06</strain>
    </source>
</reference>
<gene>
    <name evidence="1" type="ORF">BBRV_LOCUS46570</name>
</gene>
<dbReference type="EMBL" id="CADCXW020000015">
    <property type="protein sequence ID" value="CAD1548692.1"/>
    <property type="molecule type" value="Genomic_DNA"/>
</dbReference>
<name>A0A6V7JB12_9HYME</name>
<dbReference type="AlphaFoldDB" id="A0A6V7JB12"/>